<evidence type="ECO:0000313" key="2">
    <source>
        <dbReference type="Proteomes" id="UP000034182"/>
    </source>
</evidence>
<accession>A0A0G2DT91</accession>
<dbReference type="Gene3D" id="2.60.120.620">
    <property type="entry name" value="q2cbj1_9rhob like domain"/>
    <property type="match status" value="1"/>
</dbReference>
<dbReference type="AlphaFoldDB" id="A0A0G2DT91"/>
<evidence type="ECO:0000313" key="1">
    <source>
        <dbReference type="EMBL" id="KKY14192.1"/>
    </source>
</evidence>
<dbReference type="EMBL" id="LAQI01000241">
    <property type="protein sequence ID" value="KKY14192.1"/>
    <property type="molecule type" value="Genomic_DNA"/>
</dbReference>
<keyword evidence="1" id="KW-0223">Dioxygenase</keyword>
<protein>
    <submittedName>
        <fullName evidence="1">Putative phytanoyl-dioxygenase family protein</fullName>
    </submittedName>
</protein>
<name>A0A0G2DT91_9PEZI</name>
<sequence>MQPPAPSIRRIPYSAPRADFIAALETDGCVVVQNFTDLHTLAQAKREVQPYLDAEDKGTKLGGESAAITRPLVKLCQQPIKHWKEGPKPAPA</sequence>
<proteinExistence type="predicted"/>
<keyword evidence="1" id="KW-0560">Oxidoreductase</keyword>
<gene>
    <name evidence="1" type="ORF">UCDDS831_g08407</name>
</gene>
<dbReference type="GO" id="GO:0051213">
    <property type="term" value="F:dioxygenase activity"/>
    <property type="evidence" value="ECO:0007669"/>
    <property type="project" value="UniProtKB-KW"/>
</dbReference>
<comment type="caution">
    <text evidence="1">The sequence shown here is derived from an EMBL/GenBank/DDBJ whole genome shotgun (WGS) entry which is preliminary data.</text>
</comment>
<dbReference type="Proteomes" id="UP000034182">
    <property type="component" value="Unassembled WGS sequence"/>
</dbReference>
<reference evidence="1 2" key="2">
    <citation type="submission" date="2015-05" db="EMBL/GenBank/DDBJ databases">
        <title>Distinctive expansion of gene families associated with plant cell wall degradation and secondary metabolism in the genomes of grapevine trunk pathogens.</title>
        <authorList>
            <person name="Lawrence D.P."/>
            <person name="Travadon R."/>
            <person name="Rolshausen P.E."/>
            <person name="Baumgartner K."/>
        </authorList>
    </citation>
    <scope>NUCLEOTIDE SEQUENCE [LARGE SCALE GENOMIC DNA]</scope>
    <source>
        <strain evidence="1">DS831</strain>
    </source>
</reference>
<reference evidence="1 2" key="1">
    <citation type="submission" date="2015-03" db="EMBL/GenBank/DDBJ databases">
        <authorList>
            <person name="Morales-Cruz A."/>
            <person name="Amrine K.C."/>
            <person name="Cantu D."/>
        </authorList>
    </citation>
    <scope>NUCLEOTIDE SEQUENCE [LARGE SCALE GENOMIC DNA]</scope>
    <source>
        <strain evidence="1">DS831</strain>
    </source>
</reference>
<organism evidence="1 2">
    <name type="scientific">Diplodia seriata</name>
    <dbReference type="NCBI Taxonomy" id="420778"/>
    <lineage>
        <taxon>Eukaryota</taxon>
        <taxon>Fungi</taxon>
        <taxon>Dikarya</taxon>
        <taxon>Ascomycota</taxon>
        <taxon>Pezizomycotina</taxon>
        <taxon>Dothideomycetes</taxon>
        <taxon>Dothideomycetes incertae sedis</taxon>
        <taxon>Botryosphaeriales</taxon>
        <taxon>Botryosphaeriaceae</taxon>
        <taxon>Diplodia</taxon>
    </lineage>
</organism>